<dbReference type="AlphaFoldDB" id="A0A2Z4ABG8"/>
<dbReference type="Gene3D" id="1.10.8.550">
    <property type="entry name" value="Proto-chlorophyllide reductase 57 kD subunit B"/>
    <property type="match status" value="2"/>
</dbReference>
<dbReference type="GO" id="GO:0015995">
    <property type="term" value="P:chlorophyll biosynthetic process"/>
    <property type="evidence" value="ECO:0007669"/>
    <property type="project" value="InterPro"/>
</dbReference>
<protein>
    <submittedName>
        <fullName evidence="5">Light-independent protochlorophyllide reductase subunit B</fullName>
        <ecNumber evidence="5">1.3.7.7</ecNumber>
    </submittedName>
</protein>
<dbReference type="GO" id="GO:0016491">
    <property type="term" value="F:oxidoreductase activity"/>
    <property type="evidence" value="ECO:0007669"/>
    <property type="project" value="UniProtKB-KW"/>
</dbReference>
<dbReference type="KEGG" id="mtar:DF168_00331"/>
<feature type="domain" description="Light-independent protochlorophyllide reductase subunit B-like C-terminal" evidence="4">
    <location>
        <begin position="348"/>
        <end position="391"/>
    </location>
</feature>
<organism evidence="5 6">
    <name type="scientific">Candidatus Moanibacter tarae</name>
    <dbReference type="NCBI Taxonomy" id="2200854"/>
    <lineage>
        <taxon>Bacteria</taxon>
        <taxon>Pseudomonadati</taxon>
        <taxon>Verrucomicrobiota</taxon>
        <taxon>Opitutia</taxon>
        <taxon>Puniceicoccales</taxon>
        <taxon>Puniceicoccales incertae sedis</taxon>
        <taxon>Candidatus Moanibacter</taxon>
    </lineage>
</organism>
<dbReference type="SUPFAM" id="SSF52402">
    <property type="entry name" value="Adenine nucleotide alpha hydrolases-like"/>
    <property type="match status" value="2"/>
</dbReference>
<name>A0A2Z4ABG8_9BACT</name>
<dbReference type="Proteomes" id="UP000247465">
    <property type="component" value="Chromosome"/>
</dbReference>
<dbReference type="GO" id="GO:0015979">
    <property type="term" value="P:photosynthesis"/>
    <property type="evidence" value="ECO:0007669"/>
    <property type="project" value="InterPro"/>
</dbReference>
<dbReference type="PRINTS" id="PR01438">
    <property type="entry name" value="UNVRSLSTRESS"/>
</dbReference>
<feature type="compositionally biased region" description="Low complexity" evidence="2">
    <location>
        <begin position="636"/>
        <end position="649"/>
    </location>
</feature>
<dbReference type="InterPro" id="IPR006016">
    <property type="entry name" value="UspA"/>
</dbReference>
<reference evidence="5 6" key="1">
    <citation type="submission" date="2018-06" db="EMBL/GenBank/DDBJ databases">
        <title>Draft Genome Sequence of a Novel Marine Bacterium Related to the Verrucomicrobia.</title>
        <authorList>
            <person name="Vosseberg J."/>
            <person name="Martijn J."/>
            <person name="Ettema T.J.G."/>
        </authorList>
    </citation>
    <scope>NUCLEOTIDE SEQUENCE [LARGE SCALE GENOMIC DNA]</scope>
    <source>
        <strain evidence="5">TARA_B100001123</strain>
    </source>
</reference>
<evidence type="ECO:0000313" key="6">
    <source>
        <dbReference type="Proteomes" id="UP000247465"/>
    </source>
</evidence>
<evidence type="ECO:0000256" key="1">
    <source>
        <dbReference type="ARBA" id="ARBA00008791"/>
    </source>
</evidence>
<dbReference type="InterPro" id="IPR006015">
    <property type="entry name" value="Universal_stress_UspA"/>
</dbReference>
<dbReference type="PANTHER" id="PTHR46268:SF6">
    <property type="entry name" value="UNIVERSAL STRESS PROTEIN UP12"/>
    <property type="match status" value="1"/>
</dbReference>
<dbReference type="EC" id="1.3.7.7" evidence="5"/>
<evidence type="ECO:0000259" key="4">
    <source>
        <dbReference type="Pfam" id="PF08369"/>
    </source>
</evidence>
<evidence type="ECO:0000256" key="2">
    <source>
        <dbReference type="SAM" id="MobiDB-lite"/>
    </source>
</evidence>
<dbReference type="Gene3D" id="3.40.50.620">
    <property type="entry name" value="HUPs"/>
    <property type="match status" value="2"/>
</dbReference>
<dbReference type="EMBL" id="CP029803">
    <property type="protein sequence ID" value="AWT59151.1"/>
    <property type="molecule type" value="Genomic_DNA"/>
</dbReference>
<feature type="region of interest" description="Disordered" evidence="2">
    <location>
        <begin position="635"/>
        <end position="698"/>
    </location>
</feature>
<dbReference type="Pfam" id="PF08369">
    <property type="entry name" value="PCP_red"/>
    <property type="match status" value="1"/>
</dbReference>
<comment type="similarity">
    <text evidence="1">Belongs to the universal stress protein A family.</text>
</comment>
<evidence type="ECO:0000259" key="3">
    <source>
        <dbReference type="Pfam" id="PF00582"/>
    </source>
</evidence>
<sequence>MYKKILVPVDNSEFSNHAIQVGIEIGKRYDSELTGNHVYAAKMHDYRFKQMEFTLPDEYLQETELERQRKIHDSLITMGLKLISDCYLNEMDEQCRDAGLSLEKKMMDGKHHVEILKDMAASCYDLTVIGIKGIGKTKDSQIGSVCQQVATNAKGDVWVVKHVEGENGSVRDSILVGIDGSPQSFGGLMTAIDLAKKMGKKLTLISVYDPYLHYMVFNGIVDVLTEKAAKVFRFEEQNQLHEEIIDTGLAQIYQSHLDVAGSMAKDEGLEVEKVLLDGKAYQKILDHIRKNPPWVLVMGRIGVHAENETAGLGSNSENLLRMAPCDVLLTSKQVYPKLDVKAEESISWTPEAENRMTRVPRLVKGIARTAILRLAVEQGHSVVTNSLIDEAMDRFMPKSAAEATKDLAETIAFEKASKGDAAICNHCGTTASEEDPVKCAICGERDFQKVTVEMVDKIIASEGGSKEESSYDGRKLRWTSDARGLLPAIQDNYQKRRAKAYIEKAARMRKLNAVTLEFAEKILTELGHEESIAEYAEKNDRDGGTVEEEEIHDSGLKLIVRDKGNVPLRSVFSWTDDAAERILRVPAGFMRDRVQGKVENMALDEKILEINLELVEKGISAGRQMMEEMLASAGLSKDSNGVDSSNGSNYKNGSDDKVDATPVYADISINDYPTNSPPKRMMNEEGVMSELDKKRSAL</sequence>
<feature type="domain" description="UspA" evidence="3">
    <location>
        <begin position="1"/>
        <end position="161"/>
    </location>
</feature>
<dbReference type="CDD" id="cd00293">
    <property type="entry name" value="USP-like"/>
    <property type="match status" value="2"/>
</dbReference>
<dbReference type="Pfam" id="PF00582">
    <property type="entry name" value="Usp"/>
    <property type="match status" value="2"/>
</dbReference>
<dbReference type="InterPro" id="IPR042298">
    <property type="entry name" value="P-CP_red_C"/>
</dbReference>
<evidence type="ECO:0000313" key="5">
    <source>
        <dbReference type="EMBL" id="AWT59151.1"/>
    </source>
</evidence>
<feature type="domain" description="UspA" evidence="3">
    <location>
        <begin position="173"/>
        <end position="329"/>
    </location>
</feature>
<dbReference type="InterPro" id="IPR013580">
    <property type="entry name" value="LI-POR_suB-like_C"/>
</dbReference>
<keyword evidence="5" id="KW-0560">Oxidoreductase</keyword>
<dbReference type="PANTHER" id="PTHR46268">
    <property type="entry name" value="STRESS RESPONSE PROTEIN NHAX"/>
    <property type="match status" value="1"/>
</dbReference>
<dbReference type="InterPro" id="IPR014729">
    <property type="entry name" value="Rossmann-like_a/b/a_fold"/>
</dbReference>
<accession>A0A2Z4ABG8</accession>
<proteinExistence type="inferred from homology"/>
<gene>
    <name evidence="5" type="primary">bchB</name>
    <name evidence="5" type="ORF">DF168_00331</name>
</gene>